<organism evidence="1">
    <name type="scientific">bioreactor metagenome</name>
    <dbReference type="NCBI Taxonomy" id="1076179"/>
    <lineage>
        <taxon>unclassified sequences</taxon>
        <taxon>metagenomes</taxon>
        <taxon>ecological metagenomes</taxon>
    </lineage>
</organism>
<reference evidence="1" key="1">
    <citation type="submission" date="2019-08" db="EMBL/GenBank/DDBJ databases">
        <authorList>
            <person name="Kucharzyk K."/>
            <person name="Murdoch R.W."/>
            <person name="Higgins S."/>
            <person name="Loffler F."/>
        </authorList>
    </citation>
    <scope>NUCLEOTIDE SEQUENCE</scope>
</reference>
<dbReference type="AlphaFoldDB" id="A0A644Z719"/>
<sequence>MDGDWNPFEEVCKVFTPAYRERNRVAKELEQRLRALLGAEQRELLEQYEDAVLAREPLAREHAFLVGYQSAIRLFLMGVTPLNTILPEEEEQA</sequence>
<dbReference type="EMBL" id="VSSQ01007686">
    <property type="protein sequence ID" value="MPM36675.1"/>
    <property type="molecule type" value="Genomic_DNA"/>
</dbReference>
<accession>A0A644Z719</accession>
<gene>
    <name evidence="1" type="ORF">SDC9_83275</name>
</gene>
<name>A0A644Z719_9ZZZZ</name>
<evidence type="ECO:0000313" key="1">
    <source>
        <dbReference type="EMBL" id="MPM36675.1"/>
    </source>
</evidence>
<protein>
    <submittedName>
        <fullName evidence="1">Uncharacterized protein</fullName>
    </submittedName>
</protein>
<comment type="caution">
    <text evidence="1">The sequence shown here is derived from an EMBL/GenBank/DDBJ whole genome shotgun (WGS) entry which is preliminary data.</text>
</comment>
<dbReference type="Pfam" id="PF20648">
    <property type="entry name" value="DUF6809"/>
    <property type="match status" value="1"/>
</dbReference>
<dbReference type="InterPro" id="IPR049215">
    <property type="entry name" value="DUF6809"/>
</dbReference>
<proteinExistence type="predicted"/>